<evidence type="ECO:0000256" key="6">
    <source>
        <dbReference type="SAM" id="Phobius"/>
    </source>
</evidence>
<evidence type="ECO:0000313" key="8">
    <source>
        <dbReference type="EMBL" id="PTB96417.1"/>
    </source>
</evidence>
<dbReference type="InterPro" id="IPR002123">
    <property type="entry name" value="Plipid/glycerol_acylTrfase"/>
</dbReference>
<gene>
    <name evidence="8" type="ORF">C9994_07475</name>
</gene>
<accession>A0A2T4DRI5</accession>
<sequence length="247" mass="28165">MKKILQVLYTIWALTIFHVFMIILFPLFIIPPLIHKKGHHLSFKAIKLWSLLFSFFNRITFDIQGKEYIEKKENYIFVVNHTSFLDTVAMPQAVGAFKALAKKELTKIPLFGFVIKALTEVVDRSSPQSRQKSKDRLNEVLHSLGSILVFPEGTMNRTQEPLQRFYDGAFRIAIDAQAKIIPIVVLGAAKCMKPGSFLMSPGKIKVKILPPVSAKGLNNKDILTLKTTVFTQMESKIVDYRKENNIR</sequence>
<dbReference type="Pfam" id="PF01553">
    <property type="entry name" value="Acyltransferase"/>
    <property type="match status" value="1"/>
</dbReference>
<evidence type="ECO:0000256" key="4">
    <source>
        <dbReference type="ARBA" id="ARBA00023098"/>
    </source>
</evidence>
<keyword evidence="3 8" id="KW-0808">Transferase</keyword>
<feature type="transmembrane region" description="Helical" evidence="6">
    <location>
        <begin position="7"/>
        <end position="29"/>
    </location>
</feature>
<evidence type="ECO:0000256" key="3">
    <source>
        <dbReference type="ARBA" id="ARBA00022679"/>
    </source>
</evidence>
<keyword evidence="4" id="KW-0443">Lipid metabolism</keyword>
<dbReference type="SMART" id="SM00563">
    <property type="entry name" value="PlsC"/>
    <property type="match status" value="1"/>
</dbReference>
<organism evidence="8 9">
    <name type="scientific">Marivirga lumbricoides</name>
    <dbReference type="NCBI Taxonomy" id="1046115"/>
    <lineage>
        <taxon>Bacteria</taxon>
        <taxon>Pseudomonadati</taxon>
        <taxon>Bacteroidota</taxon>
        <taxon>Cytophagia</taxon>
        <taxon>Cytophagales</taxon>
        <taxon>Marivirgaceae</taxon>
        <taxon>Marivirga</taxon>
    </lineage>
</organism>
<evidence type="ECO:0000313" key="9">
    <source>
        <dbReference type="Proteomes" id="UP000240608"/>
    </source>
</evidence>
<reference evidence="8 9" key="1">
    <citation type="submission" date="2018-03" db="EMBL/GenBank/DDBJ databases">
        <title>Cross-interface Injection: A General Nanoliter Liquid Handling Method Applied to Single Cells Genome Amplification Automated Nanoliter Liquid Handling Applied to Single Cell Multiple Displacement Amplification.</title>
        <authorList>
            <person name="Yun J."/>
            <person name="Xu P."/>
            <person name="Xu J."/>
            <person name="Dai X."/>
            <person name="Wang Y."/>
            <person name="Zheng X."/>
            <person name="Cao C."/>
            <person name="Yi Q."/>
            <person name="Zhu Y."/>
            <person name="Wang L."/>
            <person name="Dong Z."/>
            <person name="Huang Y."/>
            <person name="Huang L."/>
            <person name="Du W."/>
        </authorList>
    </citation>
    <scope>NUCLEOTIDE SEQUENCE [LARGE SCALE GENOMIC DNA]</scope>
    <source>
        <strain evidence="8 9">Z-D1-2</strain>
    </source>
</reference>
<evidence type="ECO:0000256" key="2">
    <source>
        <dbReference type="ARBA" id="ARBA00022516"/>
    </source>
</evidence>
<keyword evidence="6" id="KW-1133">Transmembrane helix</keyword>
<comment type="pathway">
    <text evidence="1">Lipid metabolism.</text>
</comment>
<feature type="domain" description="Phospholipid/glycerol acyltransferase" evidence="7">
    <location>
        <begin position="75"/>
        <end position="188"/>
    </location>
</feature>
<evidence type="ECO:0000256" key="1">
    <source>
        <dbReference type="ARBA" id="ARBA00005189"/>
    </source>
</evidence>
<keyword evidence="6" id="KW-0812">Transmembrane</keyword>
<evidence type="ECO:0000256" key="5">
    <source>
        <dbReference type="ARBA" id="ARBA00023315"/>
    </source>
</evidence>
<evidence type="ECO:0000259" key="7">
    <source>
        <dbReference type="SMART" id="SM00563"/>
    </source>
</evidence>
<name>A0A2T4DRI5_9BACT</name>
<dbReference type="PANTHER" id="PTHR10434:SF64">
    <property type="entry name" value="1-ACYL-SN-GLYCEROL-3-PHOSPHATE ACYLTRANSFERASE-RELATED"/>
    <property type="match status" value="1"/>
</dbReference>
<keyword evidence="6" id="KW-0472">Membrane</keyword>
<dbReference type="PANTHER" id="PTHR10434">
    <property type="entry name" value="1-ACYL-SN-GLYCEROL-3-PHOSPHATE ACYLTRANSFERASE"/>
    <property type="match status" value="1"/>
</dbReference>
<keyword evidence="2" id="KW-0444">Lipid biosynthesis</keyword>
<dbReference type="AlphaFoldDB" id="A0A2T4DRI5"/>
<dbReference type="GO" id="GO:0006654">
    <property type="term" value="P:phosphatidic acid biosynthetic process"/>
    <property type="evidence" value="ECO:0007669"/>
    <property type="project" value="TreeGrafter"/>
</dbReference>
<dbReference type="Proteomes" id="UP000240608">
    <property type="component" value="Unassembled WGS sequence"/>
</dbReference>
<keyword evidence="5 8" id="KW-0012">Acyltransferase</keyword>
<dbReference type="EMBL" id="PYVU01000052">
    <property type="protein sequence ID" value="PTB96417.1"/>
    <property type="molecule type" value="Genomic_DNA"/>
</dbReference>
<dbReference type="GO" id="GO:0003841">
    <property type="term" value="F:1-acylglycerol-3-phosphate O-acyltransferase activity"/>
    <property type="evidence" value="ECO:0007669"/>
    <property type="project" value="TreeGrafter"/>
</dbReference>
<protein>
    <submittedName>
        <fullName evidence="8">1-acyl-sn-glycerol-3-phosphate acyltransferase</fullName>
    </submittedName>
</protein>
<dbReference type="CDD" id="cd07989">
    <property type="entry name" value="LPLAT_AGPAT-like"/>
    <property type="match status" value="1"/>
</dbReference>
<dbReference type="SUPFAM" id="SSF69593">
    <property type="entry name" value="Glycerol-3-phosphate (1)-acyltransferase"/>
    <property type="match status" value="1"/>
</dbReference>
<proteinExistence type="predicted"/>
<comment type="caution">
    <text evidence="8">The sequence shown here is derived from an EMBL/GenBank/DDBJ whole genome shotgun (WGS) entry which is preliminary data.</text>
</comment>